<keyword evidence="1" id="KW-1133">Transmembrane helix</keyword>
<feature type="transmembrane region" description="Helical" evidence="1">
    <location>
        <begin position="385"/>
        <end position="405"/>
    </location>
</feature>
<dbReference type="GO" id="GO:0016747">
    <property type="term" value="F:acyltransferase activity, transferring groups other than amino-acyl groups"/>
    <property type="evidence" value="ECO:0007669"/>
    <property type="project" value="InterPro"/>
</dbReference>
<reference evidence="3" key="1">
    <citation type="submission" date="2022-03" db="EMBL/GenBank/DDBJ databases">
        <authorList>
            <person name="Sayadi A."/>
        </authorList>
    </citation>
    <scope>NUCLEOTIDE SEQUENCE</scope>
</reference>
<feature type="transmembrane region" description="Helical" evidence="1">
    <location>
        <begin position="455"/>
        <end position="475"/>
    </location>
</feature>
<keyword evidence="4" id="KW-1185">Reference proteome</keyword>
<feature type="transmembrane region" description="Helical" evidence="1">
    <location>
        <begin position="127"/>
        <end position="145"/>
    </location>
</feature>
<evidence type="ECO:0000259" key="2">
    <source>
        <dbReference type="Pfam" id="PF01757"/>
    </source>
</evidence>
<feature type="transmembrane region" description="Helical" evidence="1">
    <location>
        <begin position="165"/>
        <end position="186"/>
    </location>
</feature>
<dbReference type="OrthoDB" id="10265389at2759"/>
<accession>A0A9P0K3E3</accession>
<dbReference type="InterPro" id="IPR002656">
    <property type="entry name" value="Acyl_transf_3_dom"/>
</dbReference>
<dbReference type="PANTHER" id="PTHR11161:SF72">
    <property type="entry name" value="FI21449P1"/>
    <property type="match status" value="1"/>
</dbReference>
<evidence type="ECO:0000313" key="4">
    <source>
        <dbReference type="Proteomes" id="UP001152888"/>
    </source>
</evidence>
<dbReference type="AlphaFoldDB" id="A0A9P0K3E3"/>
<gene>
    <name evidence="3" type="ORF">ACAOBT_LOCUS6269</name>
</gene>
<evidence type="ECO:0000313" key="3">
    <source>
        <dbReference type="EMBL" id="CAH1965321.1"/>
    </source>
</evidence>
<keyword evidence="1" id="KW-0812">Transmembrane</keyword>
<organism evidence="3 4">
    <name type="scientific">Acanthoscelides obtectus</name>
    <name type="common">Bean weevil</name>
    <name type="synonym">Bruchus obtectus</name>
    <dbReference type="NCBI Taxonomy" id="200917"/>
    <lineage>
        <taxon>Eukaryota</taxon>
        <taxon>Metazoa</taxon>
        <taxon>Ecdysozoa</taxon>
        <taxon>Arthropoda</taxon>
        <taxon>Hexapoda</taxon>
        <taxon>Insecta</taxon>
        <taxon>Pterygota</taxon>
        <taxon>Neoptera</taxon>
        <taxon>Endopterygota</taxon>
        <taxon>Coleoptera</taxon>
        <taxon>Polyphaga</taxon>
        <taxon>Cucujiformia</taxon>
        <taxon>Chrysomeloidea</taxon>
        <taxon>Chrysomelidae</taxon>
        <taxon>Bruchinae</taxon>
        <taxon>Bruchini</taxon>
        <taxon>Acanthoscelides</taxon>
    </lineage>
</organism>
<feature type="transmembrane region" description="Helical" evidence="1">
    <location>
        <begin position="276"/>
        <end position="296"/>
    </location>
</feature>
<feature type="transmembrane region" description="Helical" evidence="1">
    <location>
        <begin position="355"/>
        <end position="373"/>
    </location>
</feature>
<feature type="transmembrane region" description="Helical" evidence="1">
    <location>
        <begin position="425"/>
        <end position="443"/>
    </location>
</feature>
<dbReference type="Proteomes" id="UP001152888">
    <property type="component" value="Unassembled WGS sequence"/>
</dbReference>
<sequence length="533" mass="61835">MNMFGRKVLHRYLCMPLTEFGSGVSMKGYTDGLIDEEIKNIGLNASSEILACSNGLVTPSLYDYILCAFFVIYVTIVLLGTILDVAGRTPERHFIVKFSLRYNWKHLLKTSRSQDYTRLKCIQGIRFLNMILVIESHVKLMYVWFNPKHPEYMEQMNQMLIVRLLNHTDLFLVQTFFMISAWLLVIKIYDIQKKLGRFSFKHMCIILLNRYFRLAVTLAISLAVIKSDLFMFNIVSPITIVTENARKQSCENNWLATLLFYNNIFYCKDICHPVTWYLSADFQLFVLVALIFYCALKYKLDHKYLWVTLYLTAYIIYGCVIYYFDVEVLNRPQIRNFEQVPFLESFPMLVHYQSTLSNILTSYIGILLGKAYIKSKTLNRTEDLKLIKLFWLPAFIFLPLIAVYLSTIEYSRIMTAIIEPVLKPLFALGIGVGILGMVNLGGVLKRMLESRFLEVMGNVSYCTYIYHMFVLLWYLEYCSMDMSTVNIVQDLGVVVGLSFVLGLLTTLVFELPGQHIQQLLLPQIPRQSKSKDA</sequence>
<evidence type="ECO:0000256" key="1">
    <source>
        <dbReference type="SAM" id="Phobius"/>
    </source>
</evidence>
<proteinExistence type="predicted"/>
<feature type="domain" description="Acyltransferase 3" evidence="2">
    <location>
        <begin position="121"/>
        <end position="489"/>
    </location>
</feature>
<protein>
    <recommendedName>
        <fullName evidence="2">Acyltransferase 3 domain-containing protein</fullName>
    </recommendedName>
</protein>
<feature type="transmembrane region" description="Helical" evidence="1">
    <location>
        <begin position="61"/>
        <end position="83"/>
    </location>
</feature>
<name>A0A9P0K3E3_ACAOB</name>
<feature type="transmembrane region" description="Helical" evidence="1">
    <location>
        <begin position="487"/>
        <end position="509"/>
    </location>
</feature>
<dbReference type="PANTHER" id="PTHR11161">
    <property type="entry name" value="O-ACYLTRANSFERASE"/>
    <property type="match status" value="1"/>
</dbReference>
<feature type="transmembrane region" description="Helical" evidence="1">
    <location>
        <begin position="207"/>
        <end position="225"/>
    </location>
</feature>
<dbReference type="Pfam" id="PF01757">
    <property type="entry name" value="Acyl_transf_3"/>
    <property type="match status" value="1"/>
</dbReference>
<feature type="transmembrane region" description="Helical" evidence="1">
    <location>
        <begin position="303"/>
        <end position="324"/>
    </location>
</feature>
<dbReference type="InterPro" id="IPR052728">
    <property type="entry name" value="O2_lipid_transport_reg"/>
</dbReference>
<keyword evidence="1" id="KW-0472">Membrane</keyword>
<dbReference type="EMBL" id="CAKOFQ010006723">
    <property type="protein sequence ID" value="CAH1965321.1"/>
    <property type="molecule type" value="Genomic_DNA"/>
</dbReference>
<comment type="caution">
    <text evidence="3">The sequence shown here is derived from an EMBL/GenBank/DDBJ whole genome shotgun (WGS) entry which is preliminary data.</text>
</comment>